<evidence type="ECO:0000256" key="5">
    <source>
        <dbReference type="ARBA" id="ARBA00022989"/>
    </source>
</evidence>
<evidence type="ECO:0000256" key="1">
    <source>
        <dbReference type="ARBA" id="ARBA00004651"/>
    </source>
</evidence>
<feature type="transmembrane region" description="Helical" evidence="7">
    <location>
        <begin position="108"/>
        <end position="128"/>
    </location>
</feature>
<dbReference type="InterPro" id="IPR051907">
    <property type="entry name" value="DoxX-like_oxidoreductase"/>
</dbReference>
<evidence type="ECO:0000256" key="2">
    <source>
        <dbReference type="ARBA" id="ARBA00006679"/>
    </source>
</evidence>
<dbReference type="PANTHER" id="PTHR33452">
    <property type="entry name" value="OXIDOREDUCTASE CATD-RELATED"/>
    <property type="match status" value="1"/>
</dbReference>
<evidence type="ECO:0000256" key="3">
    <source>
        <dbReference type="ARBA" id="ARBA00022475"/>
    </source>
</evidence>
<accession>A0A1I5EKZ2</accession>
<protein>
    <submittedName>
        <fullName evidence="8">Putative oxidoreductase</fullName>
    </submittedName>
</protein>
<evidence type="ECO:0000313" key="8">
    <source>
        <dbReference type="EMBL" id="SFO12177.1"/>
    </source>
</evidence>
<proteinExistence type="inferred from homology"/>
<comment type="similarity">
    <text evidence="2">Belongs to the DoxX family.</text>
</comment>
<dbReference type="RefSeq" id="WP_091525210.1">
    <property type="nucleotide sequence ID" value="NZ_FOVI01000021.1"/>
</dbReference>
<feature type="transmembrane region" description="Helical" evidence="7">
    <location>
        <begin position="50"/>
        <end position="75"/>
    </location>
</feature>
<organism evidence="8 9">
    <name type="scientific">Paenimyroides ummariense</name>
    <dbReference type="NCBI Taxonomy" id="913024"/>
    <lineage>
        <taxon>Bacteria</taxon>
        <taxon>Pseudomonadati</taxon>
        <taxon>Bacteroidota</taxon>
        <taxon>Flavobacteriia</taxon>
        <taxon>Flavobacteriales</taxon>
        <taxon>Flavobacteriaceae</taxon>
        <taxon>Paenimyroides</taxon>
    </lineage>
</organism>
<evidence type="ECO:0000313" key="9">
    <source>
        <dbReference type="Proteomes" id="UP000199036"/>
    </source>
</evidence>
<keyword evidence="3" id="KW-1003">Cell membrane</keyword>
<keyword evidence="5 7" id="KW-1133">Transmembrane helix</keyword>
<dbReference type="Proteomes" id="UP000199036">
    <property type="component" value="Unassembled WGS sequence"/>
</dbReference>
<evidence type="ECO:0000256" key="4">
    <source>
        <dbReference type="ARBA" id="ARBA00022692"/>
    </source>
</evidence>
<keyword evidence="6 7" id="KW-0472">Membrane</keyword>
<evidence type="ECO:0000256" key="6">
    <source>
        <dbReference type="ARBA" id="ARBA00023136"/>
    </source>
</evidence>
<comment type="subcellular location">
    <subcellularLocation>
        <location evidence="1">Cell membrane</location>
        <topology evidence="1">Multi-pass membrane protein</topology>
    </subcellularLocation>
</comment>
<dbReference type="EMBL" id="FOVI01000021">
    <property type="protein sequence ID" value="SFO12177.1"/>
    <property type="molecule type" value="Genomic_DNA"/>
</dbReference>
<dbReference type="OrthoDB" id="9813193at2"/>
<feature type="transmembrane region" description="Helical" evidence="7">
    <location>
        <begin position="82"/>
        <end position="102"/>
    </location>
</feature>
<name>A0A1I5EKZ2_9FLAO</name>
<gene>
    <name evidence="8" type="ORF">SAMN05421741_12124</name>
</gene>
<feature type="transmembrane region" description="Helical" evidence="7">
    <location>
        <begin position="12"/>
        <end position="30"/>
    </location>
</feature>
<sequence>MKLSTTKISPKTLSFGLLLFRLCLGGLMIANHGWIKIVNLEVLKTQFYDFLGLGSQISLILAITVEILCSILLIFGLYTRVALIPLIVTMLVAIGTHGWQIFGDAELGFLYLIGFVFLLIVGPGDNSIDARMNKRTYF</sequence>
<keyword evidence="9" id="KW-1185">Reference proteome</keyword>
<evidence type="ECO:0000256" key="7">
    <source>
        <dbReference type="SAM" id="Phobius"/>
    </source>
</evidence>
<dbReference type="PANTHER" id="PTHR33452:SF1">
    <property type="entry name" value="INNER MEMBRANE PROTEIN YPHA-RELATED"/>
    <property type="match status" value="1"/>
</dbReference>
<dbReference type="InterPro" id="IPR032808">
    <property type="entry name" value="DoxX"/>
</dbReference>
<reference evidence="9" key="1">
    <citation type="submission" date="2016-10" db="EMBL/GenBank/DDBJ databases">
        <authorList>
            <person name="Varghese N."/>
            <person name="Submissions S."/>
        </authorList>
    </citation>
    <scope>NUCLEOTIDE SEQUENCE [LARGE SCALE GENOMIC DNA]</scope>
    <source>
        <strain evidence="9">DS-12</strain>
    </source>
</reference>
<dbReference type="AlphaFoldDB" id="A0A1I5EKZ2"/>
<dbReference type="Pfam" id="PF07681">
    <property type="entry name" value="DoxX"/>
    <property type="match status" value="1"/>
</dbReference>
<dbReference type="GO" id="GO:0005886">
    <property type="term" value="C:plasma membrane"/>
    <property type="evidence" value="ECO:0007669"/>
    <property type="project" value="UniProtKB-SubCell"/>
</dbReference>
<keyword evidence="4 7" id="KW-0812">Transmembrane</keyword>